<accession>A0AAN5ICZ5</accession>
<comment type="caution">
    <text evidence="5">The sequence shown here is derived from an EMBL/GenBank/DDBJ whole genome shotgun (WGS) entry which is preliminary data.</text>
</comment>
<name>A0AAN5ICZ5_9BILA</name>
<dbReference type="InterPro" id="IPR006640">
    <property type="entry name" value="SprT-like_domain"/>
</dbReference>
<reference evidence="6" key="1">
    <citation type="submission" date="2022-10" db="EMBL/GenBank/DDBJ databases">
        <title>Genome assembly of Pristionchus species.</title>
        <authorList>
            <person name="Yoshida K."/>
            <person name="Sommer R.J."/>
        </authorList>
    </citation>
    <scope>NUCLEOTIDE SEQUENCE [LARGE SCALE GENOMIC DNA]</scope>
    <source>
        <strain evidence="6">RS5460</strain>
    </source>
</reference>
<dbReference type="GO" id="GO:0004222">
    <property type="term" value="F:metalloendopeptidase activity"/>
    <property type="evidence" value="ECO:0007669"/>
    <property type="project" value="InterPro"/>
</dbReference>
<dbReference type="InterPro" id="IPR055220">
    <property type="entry name" value="SPRTN_ZBD"/>
</dbReference>
<dbReference type="SMART" id="SM00731">
    <property type="entry name" value="SprT"/>
    <property type="match status" value="1"/>
</dbReference>
<dbReference type="PANTHER" id="PTHR21220:SF0">
    <property type="entry name" value="DNA-DEPENDENT METALLOPROTEASE SPRTN"/>
    <property type="match status" value="1"/>
</dbReference>
<keyword evidence="6" id="KW-1185">Reference proteome</keyword>
<feature type="compositionally biased region" description="Basic and acidic residues" evidence="3">
    <location>
        <begin position="190"/>
        <end position="214"/>
    </location>
</feature>
<evidence type="ECO:0000259" key="4">
    <source>
        <dbReference type="SMART" id="SM00731"/>
    </source>
</evidence>
<evidence type="ECO:0000313" key="5">
    <source>
        <dbReference type="EMBL" id="GMR58096.1"/>
    </source>
</evidence>
<evidence type="ECO:0000313" key="6">
    <source>
        <dbReference type="Proteomes" id="UP001328107"/>
    </source>
</evidence>
<sequence length="220" mass="25181">MGSLVDPSYELIDPCPDVHALFVSFDGRFFDGKLAACEVKWSPRMTTCAGICCYDVRSGLCSIKLSTPLLKLRPRKDLVETLLHEMIHAFLFVTVRDRDRDGHGPQFQWHMQRINKEAGTHITIYHSFHAEVAVYKQHHWRCTGSCRERRPYFGWVKRASNRAPSKNDLWWADHQNNCGGEFIKVSEPKEYTEKREKAEKKKAEGGIGKKEGGVSKKVSG</sequence>
<dbReference type="PANTHER" id="PTHR21220">
    <property type="entry name" value="DNA-DEPENDENT METALLOPROTEASE SPRTN"/>
    <property type="match status" value="1"/>
</dbReference>
<feature type="non-terminal residue" evidence="5">
    <location>
        <position position="220"/>
    </location>
</feature>
<dbReference type="GO" id="GO:0005634">
    <property type="term" value="C:nucleus"/>
    <property type="evidence" value="ECO:0007669"/>
    <property type="project" value="UniProtKB-SubCell"/>
</dbReference>
<dbReference type="GO" id="GO:0003697">
    <property type="term" value="F:single-stranded DNA binding"/>
    <property type="evidence" value="ECO:0007669"/>
    <property type="project" value="InterPro"/>
</dbReference>
<dbReference type="GO" id="GO:0006974">
    <property type="term" value="P:DNA damage response"/>
    <property type="evidence" value="ECO:0007669"/>
    <property type="project" value="InterPro"/>
</dbReference>
<proteinExistence type="predicted"/>
<dbReference type="InterPro" id="IPR044245">
    <property type="entry name" value="Spartan"/>
</dbReference>
<evidence type="ECO:0000256" key="3">
    <source>
        <dbReference type="SAM" id="MobiDB-lite"/>
    </source>
</evidence>
<evidence type="ECO:0000256" key="2">
    <source>
        <dbReference type="ARBA" id="ARBA00023242"/>
    </source>
</evidence>
<organism evidence="5 6">
    <name type="scientific">Pristionchus mayeri</name>
    <dbReference type="NCBI Taxonomy" id="1317129"/>
    <lineage>
        <taxon>Eukaryota</taxon>
        <taxon>Metazoa</taxon>
        <taxon>Ecdysozoa</taxon>
        <taxon>Nematoda</taxon>
        <taxon>Chromadorea</taxon>
        <taxon>Rhabditida</taxon>
        <taxon>Rhabditina</taxon>
        <taxon>Diplogasteromorpha</taxon>
        <taxon>Diplogasteroidea</taxon>
        <taxon>Neodiplogasteridae</taxon>
        <taxon>Pristionchus</taxon>
    </lineage>
</organism>
<protein>
    <recommendedName>
        <fullName evidence="4">SprT-like domain-containing protein</fullName>
    </recommendedName>
</protein>
<dbReference type="Pfam" id="PF22934">
    <property type="entry name" value="SPRTN_ZBD"/>
    <property type="match status" value="1"/>
</dbReference>
<dbReference type="Pfam" id="PF10263">
    <property type="entry name" value="SprT-like"/>
    <property type="match status" value="1"/>
</dbReference>
<gene>
    <name evidence="5" type="ORF">PMAYCL1PPCAC_28291</name>
</gene>
<dbReference type="EMBL" id="BTRK01000006">
    <property type="protein sequence ID" value="GMR58096.1"/>
    <property type="molecule type" value="Genomic_DNA"/>
</dbReference>
<comment type="subcellular location">
    <subcellularLocation>
        <location evidence="1">Nucleus</location>
    </subcellularLocation>
</comment>
<dbReference type="GO" id="GO:0031593">
    <property type="term" value="F:polyubiquitin modification-dependent protein binding"/>
    <property type="evidence" value="ECO:0007669"/>
    <property type="project" value="TreeGrafter"/>
</dbReference>
<evidence type="ECO:0000256" key="1">
    <source>
        <dbReference type="ARBA" id="ARBA00004123"/>
    </source>
</evidence>
<feature type="region of interest" description="Disordered" evidence="3">
    <location>
        <begin position="190"/>
        <end position="220"/>
    </location>
</feature>
<dbReference type="AlphaFoldDB" id="A0AAN5ICZ5"/>
<keyword evidence="2" id="KW-0539">Nucleus</keyword>
<feature type="domain" description="SprT-like" evidence="4">
    <location>
        <begin position="16"/>
        <end position="185"/>
    </location>
</feature>
<dbReference type="Proteomes" id="UP001328107">
    <property type="component" value="Unassembled WGS sequence"/>
</dbReference>